<comment type="caution">
    <text evidence="10">The sequence shown here is derived from an EMBL/GenBank/DDBJ whole genome shotgun (WGS) entry which is preliminary data.</text>
</comment>
<dbReference type="PANTHER" id="PTHR43711">
    <property type="entry name" value="TWO-COMPONENT HISTIDINE KINASE"/>
    <property type="match status" value="1"/>
</dbReference>
<evidence type="ECO:0000313" key="10">
    <source>
        <dbReference type="EMBL" id="MDJ1178719.1"/>
    </source>
</evidence>
<keyword evidence="10" id="KW-0067">ATP-binding</keyword>
<dbReference type="Gene3D" id="3.30.565.10">
    <property type="entry name" value="Histidine kinase-like ATPase, C-terminal domain"/>
    <property type="match status" value="1"/>
</dbReference>
<dbReference type="InterPro" id="IPR050736">
    <property type="entry name" value="Sensor_HK_Regulatory"/>
</dbReference>
<evidence type="ECO:0000256" key="2">
    <source>
        <dbReference type="ARBA" id="ARBA00012438"/>
    </source>
</evidence>
<dbReference type="Pfam" id="PF00072">
    <property type="entry name" value="Response_reg"/>
    <property type="match status" value="1"/>
</dbReference>
<gene>
    <name evidence="10" type="ORF">PJF56_07585</name>
</gene>
<keyword evidence="6" id="KW-0902">Two-component regulatory system</keyword>
<dbReference type="SUPFAM" id="SSF55874">
    <property type="entry name" value="ATPase domain of HSP90 chaperone/DNA topoisomerase II/histidine kinase"/>
    <property type="match status" value="1"/>
</dbReference>
<dbReference type="Pfam" id="PF02518">
    <property type="entry name" value="HATPase_c"/>
    <property type="match status" value="1"/>
</dbReference>
<name>A0ABT7BHR9_9CYAN</name>
<evidence type="ECO:0000313" key="11">
    <source>
        <dbReference type="Proteomes" id="UP001231370"/>
    </source>
</evidence>
<dbReference type="SUPFAM" id="SSF52172">
    <property type="entry name" value="CheY-like"/>
    <property type="match status" value="1"/>
</dbReference>
<keyword evidence="4" id="KW-0808">Transferase</keyword>
<accession>A0ABT7BHR9</accession>
<dbReference type="InterPro" id="IPR001789">
    <property type="entry name" value="Sig_transdc_resp-reg_receiver"/>
</dbReference>
<dbReference type="InterPro" id="IPR003661">
    <property type="entry name" value="HisK_dim/P_dom"/>
</dbReference>
<dbReference type="SMART" id="SM00448">
    <property type="entry name" value="REC"/>
    <property type="match status" value="1"/>
</dbReference>
<evidence type="ECO:0000256" key="5">
    <source>
        <dbReference type="ARBA" id="ARBA00022777"/>
    </source>
</evidence>
<dbReference type="Pfam" id="PF00512">
    <property type="entry name" value="HisKA"/>
    <property type="match status" value="1"/>
</dbReference>
<evidence type="ECO:0000256" key="6">
    <source>
        <dbReference type="ARBA" id="ARBA00023012"/>
    </source>
</evidence>
<dbReference type="InterPro" id="IPR003594">
    <property type="entry name" value="HATPase_dom"/>
</dbReference>
<evidence type="ECO:0000256" key="3">
    <source>
        <dbReference type="ARBA" id="ARBA00022553"/>
    </source>
</evidence>
<keyword evidence="11" id="KW-1185">Reference proteome</keyword>
<dbReference type="CDD" id="cd00082">
    <property type="entry name" value="HisKA"/>
    <property type="match status" value="1"/>
</dbReference>
<dbReference type="SMART" id="SM00387">
    <property type="entry name" value="HATPase_c"/>
    <property type="match status" value="1"/>
</dbReference>
<dbReference type="CDD" id="cd17534">
    <property type="entry name" value="REC_DC-like"/>
    <property type="match status" value="1"/>
</dbReference>
<dbReference type="InterPro" id="IPR004358">
    <property type="entry name" value="Sig_transdc_His_kin-like_C"/>
</dbReference>
<dbReference type="PRINTS" id="PR00344">
    <property type="entry name" value="BCTRLSENSOR"/>
</dbReference>
<feature type="domain" description="Histidine kinase" evidence="8">
    <location>
        <begin position="150"/>
        <end position="366"/>
    </location>
</feature>
<protein>
    <recommendedName>
        <fullName evidence="2">histidine kinase</fullName>
        <ecNumber evidence="2">2.7.13.3</ecNumber>
    </recommendedName>
</protein>
<evidence type="ECO:0000259" key="8">
    <source>
        <dbReference type="PROSITE" id="PS50109"/>
    </source>
</evidence>
<dbReference type="PANTHER" id="PTHR43711:SF26">
    <property type="entry name" value="SENSOR HISTIDINE KINASE RCSC"/>
    <property type="match status" value="1"/>
</dbReference>
<dbReference type="SMART" id="SM00388">
    <property type="entry name" value="HisKA"/>
    <property type="match status" value="1"/>
</dbReference>
<organism evidence="10 11">
    <name type="scientific">Roseofilum halophilum BLCC-M91</name>
    <dbReference type="NCBI Taxonomy" id="3022259"/>
    <lineage>
        <taxon>Bacteria</taxon>
        <taxon>Bacillati</taxon>
        <taxon>Cyanobacteriota</taxon>
        <taxon>Cyanophyceae</taxon>
        <taxon>Desertifilales</taxon>
        <taxon>Desertifilaceae</taxon>
        <taxon>Roseofilum</taxon>
        <taxon>Roseofilum halophilum</taxon>
    </lineage>
</organism>
<sequence length="380" mass="42847">MIDVAKKVLIVEDELIAAHNLADNIQQLGYEVAGIVKTGEAAIDRVMANPPHLILMDIKLQGTMSGIEAARALQDYDIPIVYLTAFSDANTLEEATDTLPYGYLNKPAKLEDIKSAIAMSLVKHQQDQKIKSLWHQEQHLNQLKSRFVSMISHDLRAPLTHILVSLEILRQYGNELSSSQKNKQFDRMQVAIKNMTLQLEGMLTIDQVESNKLPVNPVQINVVNFCQERLDFFEVIANQKSYLKFDYDRDSLWLYLDEDILQHILNNLLSNAIKYSPEGAEVTLKLRAEREGVVLEVSDRGIGIPPEELDNLYNPFERASNVGKIKGTGIGLYIVKQAVECHQGTIEVLSQVGVGTTFRIWLPSLPQLDETIPLSRMEQD</sequence>
<proteinExistence type="predicted"/>
<dbReference type="GO" id="GO:0005524">
    <property type="term" value="F:ATP binding"/>
    <property type="evidence" value="ECO:0007669"/>
    <property type="project" value="UniProtKB-KW"/>
</dbReference>
<dbReference type="InterPro" id="IPR005467">
    <property type="entry name" value="His_kinase_dom"/>
</dbReference>
<dbReference type="Gene3D" id="1.10.287.130">
    <property type="match status" value="1"/>
</dbReference>
<comment type="catalytic activity">
    <reaction evidence="1">
        <text>ATP + protein L-histidine = ADP + protein N-phospho-L-histidine.</text>
        <dbReference type="EC" id="2.7.13.3"/>
    </reaction>
</comment>
<reference evidence="10 11" key="1">
    <citation type="submission" date="2023-01" db="EMBL/GenBank/DDBJ databases">
        <title>Novel diversity within Roseofilum (Cyanobacteria; Desertifilaceae) from marine benthic mats with descriptions of four novel species.</title>
        <authorList>
            <person name="Wang Y."/>
            <person name="Berthold D.E."/>
            <person name="Hu J."/>
            <person name="Lefler F.W."/>
            <person name="Laughinghouse H.D. IV."/>
        </authorList>
    </citation>
    <scope>NUCLEOTIDE SEQUENCE [LARGE SCALE GENOMIC DNA]</scope>
    <source>
        <strain evidence="10 11">BLCC-M91</strain>
    </source>
</reference>
<dbReference type="Gene3D" id="3.40.50.2300">
    <property type="match status" value="1"/>
</dbReference>
<keyword evidence="3 7" id="KW-0597">Phosphoprotein</keyword>
<dbReference type="RefSeq" id="WP_283762031.1">
    <property type="nucleotide sequence ID" value="NZ_JAQPOK010000064.1"/>
</dbReference>
<feature type="domain" description="Response regulatory" evidence="9">
    <location>
        <begin position="7"/>
        <end position="121"/>
    </location>
</feature>
<evidence type="ECO:0000256" key="4">
    <source>
        <dbReference type="ARBA" id="ARBA00022679"/>
    </source>
</evidence>
<dbReference type="EMBL" id="JAQPOK010000064">
    <property type="protein sequence ID" value="MDJ1178719.1"/>
    <property type="molecule type" value="Genomic_DNA"/>
</dbReference>
<keyword evidence="10" id="KW-0547">Nucleotide-binding</keyword>
<dbReference type="CDD" id="cd00075">
    <property type="entry name" value="HATPase"/>
    <property type="match status" value="1"/>
</dbReference>
<dbReference type="PROSITE" id="PS50110">
    <property type="entry name" value="RESPONSE_REGULATORY"/>
    <property type="match status" value="1"/>
</dbReference>
<dbReference type="InterPro" id="IPR036097">
    <property type="entry name" value="HisK_dim/P_sf"/>
</dbReference>
<evidence type="ECO:0000259" key="9">
    <source>
        <dbReference type="PROSITE" id="PS50110"/>
    </source>
</evidence>
<evidence type="ECO:0000256" key="1">
    <source>
        <dbReference type="ARBA" id="ARBA00000085"/>
    </source>
</evidence>
<evidence type="ECO:0000256" key="7">
    <source>
        <dbReference type="PROSITE-ProRule" id="PRU00169"/>
    </source>
</evidence>
<dbReference type="InterPro" id="IPR011006">
    <property type="entry name" value="CheY-like_superfamily"/>
</dbReference>
<dbReference type="InterPro" id="IPR036890">
    <property type="entry name" value="HATPase_C_sf"/>
</dbReference>
<dbReference type="EC" id="2.7.13.3" evidence="2"/>
<dbReference type="SUPFAM" id="SSF47384">
    <property type="entry name" value="Homodimeric domain of signal transducing histidine kinase"/>
    <property type="match status" value="1"/>
</dbReference>
<keyword evidence="5" id="KW-0418">Kinase</keyword>
<dbReference type="PROSITE" id="PS50109">
    <property type="entry name" value="HIS_KIN"/>
    <property type="match status" value="1"/>
</dbReference>
<dbReference type="Proteomes" id="UP001231370">
    <property type="component" value="Unassembled WGS sequence"/>
</dbReference>
<feature type="modified residue" description="4-aspartylphosphate" evidence="7">
    <location>
        <position position="57"/>
    </location>
</feature>